<sequence>MIVRVWTGDALEENAEEYRRQFAEVYLRRFKAIKGFHGVQVLERVHHNHIEFVIISRWDSMDAIHEYTGERADHAVLEKETREALARYDEKVKHYVLVLEENR</sequence>
<dbReference type="InterPro" id="IPR011008">
    <property type="entry name" value="Dimeric_a/b-barrel"/>
</dbReference>
<dbReference type="EMBL" id="JAASRM010000001">
    <property type="protein sequence ID" value="NIK89541.1"/>
    <property type="molecule type" value="Genomic_DNA"/>
</dbReference>
<organism evidence="2 3">
    <name type="scientific">Rhizomicrobium palustre</name>
    <dbReference type="NCBI Taxonomy" id="189966"/>
    <lineage>
        <taxon>Bacteria</taxon>
        <taxon>Pseudomonadati</taxon>
        <taxon>Pseudomonadota</taxon>
        <taxon>Alphaproteobacteria</taxon>
        <taxon>Micropepsales</taxon>
        <taxon>Micropepsaceae</taxon>
        <taxon>Rhizomicrobium</taxon>
    </lineage>
</organism>
<dbReference type="Proteomes" id="UP000570514">
    <property type="component" value="Unassembled WGS sequence"/>
</dbReference>
<keyword evidence="2" id="KW-0503">Monooxygenase</keyword>
<keyword evidence="2" id="KW-0560">Oxidoreductase</keyword>
<dbReference type="RefSeq" id="WP_167083621.1">
    <property type="nucleotide sequence ID" value="NZ_BAAADC010000001.1"/>
</dbReference>
<evidence type="ECO:0000313" key="3">
    <source>
        <dbReference type="Proteomes" id="UP000570514"/>
    </source>
</evidence>
<proteinExistence type="predicted"/>
<keyword evidence="3" id="KW-1185">Reference proteome</keyword>
<name>A0A846N2L0_9PROT</name>
<dbReference type="Gene3D" id="3.30.70.100">
    <property type="match status" value="1"/>
</dbReference>
<accession>A0A846N2L0</accession>
<feature type="domain" description="ABM" evidence="1">
    <location>
        <begin position="1"/>
        <end position="70"/>
    </location>
</feature>
<dbReference type="GO" id="GO:0004497">
    <property type="term" value="F:monooxygenase activity"/>
    <property type="evidence" value="ECO:0007669"/>
    <property type="project" value="UniProtKB-KW"/>
</dbReference>
<comment type="caution">
    <text evidence="2">The sequence shown here is derived from an EMBL/GenBank/DDBJ whole genome shotgun (WGS) entry which is preliminary data.</text>
</comment>
<dbReference type="InterPro" id="IPR007138">
    <property type="entry name" value="ABM_dom"/>
</dbReference>
<reference evidence="2 3" key="1">
    <citation type="submission" date="2020-03" db="EMBL/GenBank/DDBJ databases">
        <title>Genomic Encyclopedia of Type Strains, Phase IV (KMG-IV): sequencing the most valuable type-strain genomes for metagenomic binning, comparative biology and taxonomic classification.</title>
        <authorList>
            <person name="Goeker M."/>
        </authorList>
    </citation>
    <scope>NUCLEOTIDE SEQUENCE [LARGE SCALE GENOMIC DNA]</scope>
    <source>
        <strain evidence="2 3">DSM 19867</strain>
    </source>
</reference>
<evidence type="ECO:0000313" key="2">
    <source>
        <dbReference type="EMBL" id="NIK89541.1"/>
    </source>
</evidence>
<dbReference type="SUPFAM" id="SSF54909">
    <property type="entry name" value="Dimeric alpha+beta barrel"/>
    <property type="match status" value="1"/>
</dbReference>
<dbReference type="Pfam" id="PF03992">
    <property type="entry name" value="ABM"/>
    <property type="match status" value="1"/>
</dbReference>
<evidence type="ECO:0000259" key="1">
    <source>
        <dbReference type="Pfam" id="PF03992"/>
    </source>
</evidence>
<gene>
    <name evidence="2" type="ORF">FHS83_002859</name>
</gene>
<dbReference type="AlphaFoldDB" id="A0A846N2L0"/>
<protein>
    <submittedName>
        <fullName evidence="2">Heme-degrading monooxygenase HmoA</fullName>
    </submittedName>
</protein>